<keyword evidence="3" id="KW-1185">Reference proteome</keyword>
<gene>
    <name evidence="2" type="ORF">RSOLAG22IIIB_10085</name>
</gene>
<proteinExistence type="predicted"/>
<protein>
    <submittedName>
        <fullName evidence="2">Uncharacterized protein</fullName>
    </submittedName>
</protein>
<name>A0A0K6G0Q5_9AGAM</name>
<reference evidence="2 3" key="1">
    <citation type="submission" date="2015-07" db="EMBL/GenBank/DDBJ databases">
        <authorList>
            <person name="Noorani M."/>
        </authorList>
    </citation>
    <scope>NUCLEOTIDE SEQUENCE [LARGE SCALE GENOMIC DNA]</scope>
    <source>
        <strain evidence="2">BBA 69670</strain>
    </source>
</reference>
<feature type="compositionally biased region" description="Basic and acidic residues" evidence="1">
    <location>
        <begin position="249"/>
        <end position="258"/>
    </location>
</feature>
<dbReference type="AlphaFoldDB" id="A0A0K6G0Q5"/>
<evidence type="ECO:0000256" key="1">
    <source>
        <dbReference type="SAM" id="MobiDB-lite"/>
    </source>
</evidence>
<feature type="compositionally biased region" description="Basic residues" evidence="1">
    <location>
        <begin position="276"/>
        <end position="293"/>
    </location>
</feature>
<evidence type="ECO:0000313" key="2">
    <source>
        <dbReference type="EMBL" id="CUA72105.1"/>
    </source>
</evidence>
<feature type="region of interest" description="Disordered" evidence="1">
    <location>
        <begin position="1"/>
        <end position="23"/>
    </location>
</feature>
<feature type="region of interest" description="Disordered" evidence="1">
    <location>
        <begin position="249"/>
        <end position="293"/>
    </location>
</feature>
<dbReference type="Proteomes" id="UP000044841">
    <property type="component" value="Unassembled WGS sequence"/>
</dbReference>
<dbReference type="EMBL" id="CYGV01001286">
    <property type="protein sequence ID" value="CUA72105.1"/>
    <property type="molecule type" value="Genomic_DNA"/>
</dbReference>
<sequence length="293" mass="33266">MDSSLRDQQAQWREHNTRSNPASHGEFLDIERELGNLVLKTRPRILAYFSISLNGLPVSPDAFLPGQRLDGLIIIGAVSTLLGKEGLSAQGLWFGRDAPFDWYWASISHPLKIEVREDKRFRAGARCIWLTTSIAQYALTIPHPDYNDRWQSALAFFNAPHLDVWPTTGLRPDWWPAEQAGSWPGQKLPEELPVVVSREEDLQRLTEQLSMNPTSSLTSCHQAGPYTNPRLPCQPAHHLSQLQPWELKFDGGIKDKRSNSWSGGGEDPEQPQGRAEKRKKPNPNRRQVRWGNQ</sequence>
<evidence type="ECO:0000313" key="3">
    <source>
        <dbReference type="Proteomes" id="UP000044841"/>
    </source>
</evidence>
<accession>A0A0K6G0Q5</accession>
<feature type="compositionally biased region" description="Polar residues" evidence="1">
    <location>
        <begin position="1"/>
        <end position="11"/>
    </location>
</feature>
<organism evidence="2 3">
    <name type="scientific">Rhizoctonia solani</name>
    <dbReference type="NCBI Taxonomy" id="456999"/>
    <lineage>
        <taxon>Eukaryota</taxon>
        <taxon>Fungi</taxon>
        <taxon>Dikarya</taxon>
        <taxon>Basidiomycota</taxon>
        <taxon>Agaricomycotina</taxon>
        <taxon>Agaricomycetes</taxon>
        <taxon>Cantharellales</taxon>
        <taxon>Ceratobasidiaceae</taxon>
        <taxon>Rhizoctonia</taxon>
    </lineage>
</organism>